<name>A0A5B7ELM5_PORTR</name>
<dbReference type="EMBL" id="VSRR010003191">
    <property type="protein sequence ID" value="MPC35062.1"/>
    <property type="molecule type" value="Genomic_DNA"/>
</dbReference>
<protein>
    <submittedName>
        <fullName evidence="2">Uncharacterized protein</fullName>
    </submittedName>
</protein>
<sequence length="112" mass="11764">MDISAWYANRRTSLTERGSLPHWAHGYPVGEVEWGGLGGRGDGEGMQPGRGGIVAFGGGEGGTALRWSGPGQEAAPREGRTEGRPGPGQEAASREGRRKGWPGPGQEDRTKP</sequence>
<evidence type="ECO:0000256" key="1">
    <source>
        <dbReference type="SAM" id="MobiDB-lite"/>
    </source>
</evidence>
<dbReference type="AlphaFoldDB" id="A0A5B7ELM5"/>
<dbReference type="Proteomes" id="UP000324222">
    <property type="component" value="Unassembled WGS sequence"/>
</dbReference>
<evidence type="ECO:0000313" key="2">
    <source>
        <dbReference type="EMBL" id="MPC35062.1"/>
    </source>
</evidence>
<evidence type="ECO:0000313" key="3">
    <source>
        <dbReference type="Proteomes" id="UP000324222"/>
    </source>
</evidence>
<accession>A0A5B7ELM5</accession>
<gene>
    <name evidence="2" type="ORF">E2C01_028473</name>
</gene>
<keyword evidence="3" id="KW-1185">Reference proteome</keyword>
<reference evidence="2 3" key="1">
    <citation type="submission" date="2019-05" db="EMBL/GenBank/DDBJ databases">
        <title>Another draft genome of Portunus trituberculatus and its Hox gene families provides insights of decapod evolution.</title>
        <authorList>
            <person name="Jeong J.-H."/>
            <person name="Song I."/>
            <person name="Kim S."/>
            <person name="Choi T."/>
            <person name="Kim D."/>
            <person name="Ryu S."/>
            <person name="Kim W."/>
        </authorList>
    </citation>
    <scope>NUCLEOTIDE SEQUENCE [LARGE SCALE GENOMIC DNA]</scope>
    <source>
        <tissue evidence="2">Muscle</tissue>
    </source>
</reference>
<proteinExistence type="predicted"/>
<feature type="compositionally biased region" description="Gly residues" evidence="1">
    <location>
        <begin position="38"/>
        <end position="62"/>
    </location>
</feature>
<organism evidence="2 3">
    <name type="scientific">Portunus trituberculatus</name>
    <name type="common">Swimming crab</name>
    <name type="synonym">Neptunus trituberculatus</name>
    <dbReference type="NCBI Taxonomy" id="210409"/>
    <lineage>
        <taxon>Eukaryota</taxon>
        <taxon>Metazoa</taxon>
        <taxon>Ecdysozoa</taxon>
        <taxon>Arthropoda</taxon>
        <taxon>Crustacea</taxon>
        <taxon>Multicrustacea</taxon>
        <taxon>Malacostraca</taxon>
        <taxon>Eumalacostraca</taxon>
        <taxon>Eucarida</taxon>
        <taxon>Decapoda</taxon>
        <taxon>Pleocyemata</taxon>
        <taxon>Brachyura</taxon>
        <taxon>Eubrachyura</taxon>
        <taxon>Portunoidea</taxon>
        <taxon>Portunidae</taxon>
        <taxon>Portuninae</taxon>
        <taxon>Portunus</taxon>
    </lineage>
</organism>
<feature type="region of interest" description="Disordered" evidence="1">
    <location>
        <begin position="38"/>
        <end position="112"/>
    </location>
</feature>
<comment type="caution">
    <text evidence="2">The sequence shown here is derived from an EMBL/GenBank/DDBJ whole genome shotgun (WGS) entry which is preliminary data.</text>
</comment>